<keyword evidence="2" id="KW-1185">Reference proteome</keyword>
<comment type="caution">
    <text evidence="1">The sequence shown here is derived from an EMBL/GenBank/DDBJ whole genome shotgun (WGS) entry which is preliminary data.</text>
</comment>
<dbReference type="RefSeq" id="WP_104514761.1">
    <property type="nucleotide sequence ID" value="NZ_MQVW01000002.1"/>
</dbReference>
<dbReference type="Proteomes" id="UP000239002">
    <property type="component" value="Unassembled WGS sequence"/>
</dbReference>
<protein>
    <submittedName>
        <fullName evidence="1">Uncharacterized protein</fullName>
    </submittedName>
</protein>
<dbReference type="OrthoDB" id="6103557at2"/>
<reference evidence="1 2" key="1">
    <citation type="submission" date="2018-02" db="EMBL/GenBank/DDBJ databases">
        <title>Genomic Encyclopedia of Archaeal and Bacterial Type Strains, Phase II (KMG-II): from individual species to whole genera.</title>
        <authorList>
            <person name="Goeker M."/>
        </authorList>
    </citation>
    <scope>NUCLEOTIDE SEQUENCE [LARGE SCALE GENOMIC DNA]</scope>
    <source>
        <strain evidence="1 2">DSM 16809</strain>
    </source>
</reference>
<name>A0A2S6IMS3_9FLAO</name>
<organism evidence="1 2">
    <name type="scientific">Nonlabens xylanidelens</name>
    <dbReference type="NCBI Taxonomy" id="191564"/>
    <lineage>
        <taxon>Bacteria</taxon>
        <taxon>Pseudomonadati</taxon>
        <taxon>Bacteroidota</taxon>
        <taxon>Flavobacteriia</taxon>
        <taxon>Flavobacteriales</taxon>
        <taxon>Flavobacteriaceae</taxon>
        <taxon>Nonlabens</taxon>
    </lineage>
</organism>
<sequence length="220" mass="25643">MNHPTKHITELSEQEIIELHLDRYSMSYQLIDCQIRSTLSFLYEAIQHTTHNTRTKNLVPIMAILSALDQLGICYNRTDLSTNFTNGIKRCLILLAEKESDDNILKILPALRNGLIHNVSLVSKAKYENQPNFIFRYSNDEDDIDEVYQESSRVWDGNFSTLSNNGREHYTTLINIEKLKELFDNCLIKAVELNRNNLLRIRLNGGMEELFYNYLRTVPK</sequence>
<proteinExistence type="predicted"/>
<evidence type="ECO:0000313" key="2">
    <source>
        <dbReference type="Proteomes" id="UP000239002"/>
    </source>
</evidence>
<accession>A0A2S6IMS3</accession>
<gene>
    <name evidence="1" type="ORF">LY01_01027</name>
</gene>
<dbReference type="EMBL" id="PTJE01000002">
    <property type="protein sequence ID" value="PPK95440.1"/>
    <property type="molecule type" value="Genomic_DNA"/>
</dbReference>
<evidence type="ECO:0000313" key="1">
    <source>
        <dbReference type="EMBL" id="PPK95440.1"/>
    </source>
</evidence>
<dbReference type="AlphaFoldDB" id="A0A2S6IMS3"/>